<gene>
    <name evidence="1" type="ORF">BCAMP_01095</name>
</gene>
<organism evidence="1 2">
    <name type="scientific">Brochothrix campestris FSL F6-1037</name>
    <dbReference type="NCBI Taxonomy" id="1265861"/>
    <lineage>
        <taxon>Bacteria</taxon>
        <taxon>Bacillati</taxon>
        <taxon>Bacillota</taxon>
        <taxon>Bacilli</taxon>
        <taxon>Bacillales</taxon>
        <taxon>Listeriaceae</taxon>
        <taxon>Brochothrix</taxon>
    </lineage>
</organism>
<protein>
    <submittedName>
        <fullName evidence="1">Uncharacterized protein</fullName>
    </submittedName>
</protein>
<sequence>MQENNNEIIQINKIITEINSFEYEYRDRQDEIIHEGYESNYINEYGDETLGYSPEVTAGEVINVNRDDYNIKHNELNILKKGLETFDSEVKELLKNLRGIKIQLSLKLIKDEEIVVLKKLEKHCVFISAENNCEMQLIELEALIETFKKFFKKEWDFAESIT</sequence>
<name>W7CQP6_9LIST</name>
<dbReference type="STRING" id="1265861.BCAMP_01095"/>
<dbReference type="EMBL" id="AODH01000004">
    <property type="protein sequence ID" value="EUJ41964.1"/>
    <property type="molecule type" value="Genomic_DNA"/>
</dbReference>
<evidence type="ECO:0000313" key="2">
    <source>
        <dbReference type="Proteomes" id="UP000019243"/>
    </source>
</evidence>
<dbReference type="RefSeq" id="WP_035312971.1">
    <property type="nucleotide sequence ID" value="NZ_AODH01000004.1"/>
</dbReference>
<dbReference type="Proteomes" id="UP000019243">
    <property type="component" value="Unassembled WGS sequence"/>
</dbReference>
<proteinExistence type="predicted"/>
<comment type="caution">
    <text evidence="1">The sequence shown here is derived from an EMBL/GenBank/DDBJ whole genome shotgun (WGS) entry which is preliminary data.</text>
</comment>
<reference evidence="1 2" key="1">
    <citation type="submission" date="2012-12" db="EMBL/GenBank/DDBJ databases">
        <title>Novel taxa of Listeriaceae from agricultural environments in the United States.</title>
        <authorList>
            <person name="den Bakker H.C."/>
            <person name="Allred A."/>
            <person name="Warchocki S."/>
            <person name="Wright E.M."/>
            <person name="Burrell A."/>
            <person name="Nightingale K.K."/>
            <person name="Kephart D."/>
            <person name="Wiedmann M."/>
        </authorList>
    </citation>
    <scope>NUCLEOTIDE SEQUENCE [LARGE SCALE GENOMIC DNA]</scope>
    <source>
        <strain evidence="1 2">FSL F6-1037</strain>
    </source>
</reference>
<keyword evidence="2" id="KW-1185">Reference proteome</keyword>
<dbReference type="AlphaFoldDB" id="W7CQP6"/>
<accession>W7CQP6</accession>
<evidence type="ECO:0000313" key="1">
    <source>
        <dbReference type="EMBL" id="EUJ41964.1"/>
    </source>
</evidence>